<evidence type="ECO:0008006" key="4">
    <source>
        <dbReference type="Google" id="ProtNLM"/>
    </source>
</evidence>
<protein>
    <recommendedName>
        <fullName evidence="4">F-box domain-containing protein</fullName>
    </recommendedName>
</protein>
<accession>A0A8H5AYI1</accession>
<proteinExistence type="predicted"/>
<organism evidence="2 3">
    <name type="scientific">Ephemerocybe angulata</name>
    <dbReference type="NCBI Taxonomy" id="980116"/>
    <lineage>
        <taxon>Eukaryota</taxon>
        <taxon>Fungi</taxon>
        <taxon>Dikarya</taxon>
        <taxon>Basidiomycota</taxon>
        <taxon>Agaricomycotina</taxon>
        <taxon>Agaricomycetes</taxon>
        <taxon>Agaricomycetidae</taxon>
        <taxon>Agaricales</taxon>
        <taxon>Agaricineae</taxon>
        <taxon>Psathyrellaceae</taxon>
        <taxon>Ephemerocybe</taxon>
    </lineage>
</organism>
<sequence>MEECTPTSSTSAIASKPLAMEGTPDAPQRRTSRLKRQVKRRLKRLVDIILCRGRPSDPPAPSEASSTTATSENPPQLSLTLPLSTTITLSPTPSPILRKVEHQIQAQERRIQNAGLPVNNLPPELLAEVFAIVCFSPIDATNTARRTRTTPLTLAKICSHWRHVILSTPHLWSWVLIRLYESKYPKQLDLIKDWIGRTAPNQPLTIELSFEDEDVWKDKPPHELIKYLLSQSHRWHSIDLTLPEACYNEIKAFNAEYPILTNIALQPLLSDAHVSQAERKRLDVFENVPQLSQLRLNGYYLDDCLVPWSQLQELVLQHVYIDECFFALNQTINLVSCTLSTMLLNDCNRPVAKRYLPLPRLESLRMQGASGKDQGMLVQHLVVPSLSEFVLSSLDASVAFDDIPGMVTRSGCLLRVFELNGLDLSEAPLVDLLRDLPTIETLRIAPNSSDMSNLFLEVLCDNGAATGAASASQPQQGQTAEGDVSPVSPAPTTAHVGPFLPNLQHLEYDGDASFDEETLMRMIKLRCEREQGGGGMTGSAAFLRNMDVLKMSVQNKSYSAECMGVLERLGQVG</sequence>
<keyword evidence="3" id="KW-1185">Reference proteome</keyword>
<evidence type="ECO:0000313" key="3">
    <source>
        <dbReference type="Proteomes" id="UP000541558"/>
    </source>
</evidence>
<feature type="region of interest" description="Disordered" evidence="1">
    <location>
        <begin position="50"/>
        <end position="78"/>
    </location>
</feature>
<dbReference type="Proteomes" id="UP000541558">
    <property type="component" value="Unassembled WGS sequence"/>
</dbReference>
<dbReference type="InterPro" id="IPR032675">
    <property type="entry name" value="LRR_dom_sf"/>
</dbReference>
<evidence type="ECO:0000256" key="1">
    <source>
        <dbReference type="SAM" id="MobiDB-lite"/>
    </source>
</evidence>
<name>A0A8H5AYI1_9AGAR</name>
<feature type="compositionally biased region" description="Low complexity" evidence="1">
    <location>
        <begin position="467"/>
        <end position="480"/>
    </location>
</feature>
<dbReference type="OrthoDB" id="2927557at2759"/>
<reference evidence="2 3" key="1">
    <citation type="journal article" date="2020" name="ISME J.">
        <title>Uncovering the hidden diversity of litter-decomposition mechanisms in mushroom-forming fungi.</title>
        <authorList>
            <person name="Floudas D."/>
            <person name="Bentzer J."/>
            <person name="Ahren D."/>
            <person name="Johansson T."/>
            <person name="Persson P."/>
            <person name="Tunlid A."/>
        </authorList>
    </citation>
    <scope>NUCLEOTIDE SEQUENCE [LARGE SCALE GENOMIC DNA]</scope>
    <source>
        <strain evidence="2 3">CBS 175.51</strain>
    </source>
</reference>
<feature type="region of interest" description="Disordered" evidence="1">
    <location>
        <begin position="467"/>
        <end position="496"/>
    </location>
</feature>
<feature type="compositionally biased region" description="Polar residues" evidence="1">
    <location>
        <begin position="1"/>
        <end position="13"/>
    </location>
</feature>
<gene>
    <name evidence="2" type="ORF">D9611_008489</name>
</gene>
<dbReference type="EMBL" id="JAACJK010000224">
    <property type="protein sequence ID" value="KAF5313430.1"/>
    <property type="molecule type" value="Genomic_DNA"/>
</dbReference>
<dbReference type="Gene3D" id="3.80.10.10">
    <property type="entry name" value="Ribonuclease Inhibitor"/>
    <property type="match status" value="1"/>
</dbReference>
<comment type="caution">
    <text evidence="2">The sequence shown here is derived from an EMBL/GenBank/DDBJ whole genome shotgun (WGS) entry which is preliminary data.</text>
</comment>
<dbReference type="SUPFAM" id="SSF52047">
    <property type="entry name" value="RNI-like"/>
    <property type="match status" value="1"/>
</dbReference>
<dbReference type="AlphaFoldDB" id="A0A8H5AYI1"/>
<feature type="compositionally biased region" description="Low complexity" evidence="1">
    <location>
        <begin position="62"/>
        <end position="78"/>
    </location>
</feature>
<evidence type="ECO:0000313" key="2">
    <source>
        <dbReference type="EMBL" id="KAF5313430.1"/>
    </source>
</evidence>
<feature type="region of interest" description="Disordered" evidence="1">
    <location>
        <begin position="1"/>
        <end position="37"/>
    </location>
</feature>